<dbReference type="Proteomes" id="UP000276133">
    <property type="component" value="Unassembled WGS sequence"/>
</dbReference>
<protein>
    <submittedName>
        <fullName evidence="1">Uncharacterized protein</fullName>
    </submittedName>
</protein>
<dbReference type="AlphaFoldDB" id="A0A3M7RC45"/>
<name>A0A3M7RC45_BRAPC</name>
<evidence type="ECO:0000313" key="2">
    <source>
        <dbReference type="Proteomes" id="UP000276133"/>
    </source>
</evidence>
<reference evidence="1 2" key="1">
    <citation type="journal article" date="2018" name="Sci. Rep.">
        <title>Genomic signatures of local adaptation to the degree of environmental predictability in rotifers.</title>
        <authorList>
            <person name="Franch-Gras L."/>
            <person name="Hahn C."/>
            <person name="Garcia-Roger E.M."/>
            <person name="Carmona M.J."/>
            <person name="Serra M."/>
            <person name="Gomez A."/>
        </authorList>
    </citation>
    <scope>NUCLEOTIDE SEQUENCE [LARGE SCALE GENOMIC DNA]</scope>
    <source>
        <strain evidence="1">HYR1</strain>
    </source>
</reference>
<keyword evidence="2" id="KW-1185">Reference proteome</keyword>
<organism evidence="1 2">
    <name type="scientific">Brachionus plicatilis</name>
    <name type="common">Marine rotifer</name>
    <name type="synonym">Brachionus muelleri</name>
    <dbReference type="NCBI Taxonomy" id="10195"/>
    <lineage>
        <taxon>Eukaryota</taxon>
        <taxon>Metazoa</taxon>
        <taxon>Spiralia</taxon>
        <taxon>Gnathifera</taxon>
        <taxon>Rotifera</taxon>
        <taxon>Eurotatoria</taxon>
        <taxon>Monogononta</taxon>
        <taxon>Pseudotrocha</taxon>
        <taxon>Ploima</taxon>
        <taxon>Brachionidae</taxon>
        <taxon>Brachionus</taxon>
    </lineage>
</organism>
<dbReference type="EMBL" id="REGN01003731">
    <property type="protein sequence ID" value="RNA21100.1"/>
    <property type="molecule type" value="Genomic_DNA"/>
</dbReference>
<sequence>MSPDNDHAEFFVTEFDHLAYSFLQVWSSPELLFSRSMYHFRKSLLNLLDDVDIATSIRVQATNAIPD</sequence>
<evidence type="ECO:0000313" key="1">
    <source>
        <dbReference type="EMBL" id="RNA21100.1"/>
    </source>
</evidence>
<gene>
    <name evidence="1" type="ORF">BpHYR1_038666</name>
</gene>
<comment type="caution">
    <text evidence="1">The sequence shown here is derived from an EMBL/GenBank/DDBJ whole genome shotgun (WGS) entry which is preliminary data.</text>
</comment>
<proteinExistence type="predicted"/>
<accession>A0A3M7RC45</accession>